<evidence type="ECO:0000313" key="4">
    <source>
        <dbReference type="Proteomes" id="UP000218965"/>
    </source>
</evidence>
<dbReference type="CDD" id="cd18793">
    <property type="entry name" value="SF2_C_SNF"/>
    <property type="match status" value="1"/>
</dbReference>
<evidence type="ECO:0000256" key="1">
    <source>
        <dbReference type="ARBA" id="ARBA00022801"/>
    </source>
</evidence>
<proteinExistence type="predicted"/>
<accession>A0A0U5BT13</accession>
<dbReference type="AlphaFoldDB" id="A0A0U5BT13"/>
<dbReference type="InterPro" id="IPR001650">
    <property type="entry name" value="Helicase_C-like"/>
</dbReference>
<keyword evidence="1" id="KW-0378">Hydrolase</keyword>
<name>A0A0U5BT13_9MICO</name>
<dbReference type="GO" id="GO:0016787">
    <property type="term" value="F:hydrolase activity"/>
    <property type="evidence" value="ECO:0007669"/>
    <property type="project" value="UniProtKB-KW"/>
</dbReference>
<dbReference type="EMBL" id="AP017315">
    <property type="protein sequence ID" value="BAU33526.1"/>
    <property type="molecule type" value="Genomic_DNA"/>
</dbReference>
<dbReference type="InterPro" id="IPR000330">
    <property type="entry name" value="SNF2_N"/>
</dbReference>
<dbReference type="KEGG" id="malk:MalAC0309_2695"/>
<dbReference type="Pfam" id="PF00176">
    <property type="entry name" value="SNF2-rel_dom"/>
    <property type="match status" value="1"/>
</dbReference>
<dbReference type="InterPro" id="IPR049730">
    <property type="entry name" value="SNF2/RAD54-like_C"/>
</dbReference>
<evidence type="ECO:0000259" key="2">
    <source>
        <dbReference type="PROSITE" id="PS51192"/>
    </source>
</evidence>
<dbReference type="InterPro" id="IPR014001">
    <property type="entry name" value="Helicase_ATP-bd"/>
</dbReference>
<evidence type="ECO:0000313" key="3">
    <source>
        <dbReference type="EMBL" id="BAU33526.1"/>
    </source>
</evidence>
<dbReference type="InterPro" id="IPR038718">
    <property type="entry name" value="SNF2-like_sf"/>
</dbReference>
<gene>
    <name evidence="3" type="ORF">MalAC0309_2695</name>
</gene>
<dbReference type="Gene3D" id="3.40.50.300">
    <property type="entry name" value="P-loop containing nucleotide triphosphate hydrolases"/>
    <property type="match status" value="1"/>
</dbReference>
<protein>
    <recommendedName>
        <fullName evidence="2">Helicase ATP-binding domain-containing protein</fullName>
    </recommendedName>
</protein>
<organism evidence="3 4">
    <name type="scientific">Microcella alkaliphila</name>
    <dbReference type="NCBI Taxonomy" id="279828"/>
    <lineage>
        <taxon>Bacteria</taxon>
        <taxon>Bacillati</taxon>
        <taxon>Actinomycetota</taxon>
        <taxon>Actinomycetes</taxon>
        <taxon>Micrococcales</taxon>
        <taxon>Microbacteriaceae</taxon>
        <taxon>Microcella</taxon>
    </lineage>
</organism>
<feature type="domain" description="Helicase ATP-binding" evidence="2">
    <location>
        <begin position="127"/>
        <end position="289"/>
    </location>
</feature>
<dbReference type="Proteomes" id="UP000218965">
    <property type="component" value="Chromosome"/>
</dbReference>
<dbReference type="Pfam" id="PF00271">
    <property type="entry name" value="Helicase_C"/>
    <property type="match status" value="1"/>
</dbReference>
<dbReference type="Gene3D" id="3.40.50.10810">
    <property type="entry name" value="Tandem AAA-ATPase domain"/>
    <property type="match status" value="1"/>
</dbReference>
<dbReference type="GO" id="GO:0005524">
    <property type="term" value="F:ATP binding"/>
    <property type="evidence" value="ECO:0007669"/>
    <property type="project" value="InterPro"/>
</dbReference>
<sequence>MISVELGGGRRPTVRLTLEAGSRPGAWAHLQSLLSRGITGGGPSTLEVRAEVFYAELAGLRDAQSVFGEEFGFGPKISDQLRALAADRVAREQALLTDDLQPLTELAEELAASGFTRELKPFQLQNLARILRLPHGADFSVPGAGKTTVALANFSLQRARGKIDRLLVIGPLAAFDAWKMDSIACLARPPKIAVHTGPNSVVPRDTELLLTNYHRVAGDYERVRDFVEALPTQVVLDEAHRVKRGAAGVHGRAILDLAYAAKRRDVLTGTPAPQGAGDLIALMRFLYPGQDRAILPSEAYSESSTRDPDVIRETSESINRYFVRTAKSGLGIPNPIWNPVSRPMGPVQSAIYEALVGRYRGSFNLSTDSSRQFKKLGRVVMYLLEAATNPALIVAGSDAADEEGFAHPPLELDGNEPLSRLLQHYSRYERPWKYDYVAEAVEEAARNGEKVLIWSTFVRNLRALSRELGQYNPAVIHGGIAPMDSAPPGSITREAELERFRNDPSCVVLLANPAAAGEGISLHHWCHHAIYLDRTFNAGHFLQSQDRIHRLGLAADVETRFTVLMSEGSVDSVVNDRLRDKVEALATLMNDPGLVRVALPESDEDHSQPPVETDDTTAVLQHLLSA</sequence>
<dbReference type="OrthoDB" id="9814088at2"/>
<dbReference type="InterPro" id="IPR027417">
    <property type="entry name" value="P-loop_NTPase"/>
</dbReference>
<dbReference type="PROSITE" id="PS51192">
    <property type="entry name" value="HELICASE_ATP_BIND_1"/>
    <property type="match status" value="1"/>
</dbReference>
<reference evidence="3 4" key="2">
    <citation type="submission" date="2016-01" db="EMBL/GenBank/DDBJ databases">
        <title>Microcella alkaliphila JAM AC0309 whole genome shotgun sequence.</title>
        <authorList>
            <person name="Kurata A."/>
            <person name="Hirose Y."/>
            <person name="Kishimoto N."/>
            <person name="Kobayashi T."/>
        </authorList>
    </citation>
    <scope>NUCLEOTIDE SEQUENCE [LARGE SCALE GENOMIC DNA]</scope>
    <source>
        <strain evidence="3 4">JAM AC0309</strain>
    </source>
</reference>
<dbReference type="PANTHER" id="PTHR10799">
    <property type="entry name" value="SNF2/RAD54 HELICASE FAMILY"/>
    <property type="match status" value="1"/>
</dbReference>
<reference evidence="4" key="1">
    <citation type="submission" date="2015-12" db="EMBL/GenBank/DDBJ databases">
        <authorList>
            <person name="Shamseldin A."/>
            <person name="Moawad H."/>
            <person name="Abd El-Rahim W.M."/>
            <person name="Sadowsky M.J."/>
        </authorList>
    </citation>
    <scope>NUCLEOTIDE SEQUENCE [LARGE SCALE GENOMIC DNA]</scope>
    <source>
        <strain evidence="4">JAM AC0309</strain>
    </source>
</reference>
<dbReference type="SUPFAM" id="SSF52540">
    <property type="entry name" value="P-loop containing nucleoside triphosphate hydrolases"/>
    <property type="match status" value="2"/>
</dbReference>